<evidence type="ECO:0000313" key="3">
    <source>
        <dbReference type="Proteomes" id="UP000063789"/>
    </source>
</evidence>
<dbReference type="EMBL" id="CP011853">
    <property type="protein sequence ID" value="ALG84688.1"/>
    <property type="molecule type" value="Genomic_DNA"/>
</dbReference>
<reference evidence="3" key="1">
    <citation type="submission" date="2015-06" db="EMBL/GenBank/DDBJ databases">
        <title>Complete genome sequence and metabolic analysis of phthalate degradation pathway in Gordonia sp. QH-11.</title>
        <authorList>
            <person name="Jin D."/>
            <person name="Kong X."/>
            <person name="Bai Z."/>
        </authorList>
    </citation>
    <scope>NUCLEOTIDE SEQUENCE [LARGE SCALE GENOMIC DNA]</scope>
    <source>
        <strain evidence="3">QH-11</strain>
    </source>
</reference>
<dbReference type="RefSeq" id="WP_062392685.1">
    <property type="nucleotide sequence ID" value="NZ_CP011853.1"/>
</dbReference>
<feature type="region of interest" description="Disordered" evidence="1">
    <location>
        <begin position="35"/>
        <end position="78"/>
    </location>
</feature>
<dbReference type="KEGG" id="goq:ACH46_09530"/>
<evidence type="ECO:0000256" key="1">
    <source>
        <dbReference type="SAM" id="MobiDB-lite"/>
    </source>
</evidence>
<gene>
    <name evidence="2" type="ORF">ACH46_09530</name>
</gene>
<proteinExistence type="predicted"/>
<keyword evidence="3" id="KW-1185">Reference proteome</keyword>
<accession>A0A0N9NB24</accession>
<evidence type="ECO:0000313" key="2">
    <source>
        <dbReference type="EMBL" id="ALG84688.1"/>
    </source>
</evidence>
<dbReference type="STRING" id="1136941.ACH46_09530"/>
<dbReference type="AlphaFoldDB" id="A0A0N9NB24"/>
<reference evidence="2 3" key="2">
    <citation type="journal article" date="2017" name="Int. J. Syst. Evol. Microbiol.">
        <title>Gordonia phthalatica sp. nov., a di-n-butyl phthalate-degrading bacterium isolated from activated sludge.</title>
        <authorList>
            <person name="Jin D."/>
            <person name="Kong X."/>
            <person name="Jia M."/>
            <person name="Yu X."/>
            <person name="Wang X."/>
            <person name="Zhuang X."/>
            <person name="Deng Y."/>
            <person name="Bai Z."/>
        </authorList>
    </citation>
    <scope>NUCLEOTIDE SEQUENCE [LARGE SCALE GENOMIC DNA]</scope>
    <source>
        <strain evidence="2 3">QH-11</strain>
    </source>
</reference>
<dbReference type="PATRIC" id="fig|1136941.3.peg.1936"/>
<sequence>MTTSTDPMTPADSHQQMEFNVADPNRAAARIAANLANGTVPRETSRSGLGDQLGVGRPRRRRGRSEQSKALAEQVMDQ</sequence>
<name>A0A0N9NB24_9ACTN</name>
<protein>
    <submittedName>
        <fullName evidence="2">Uncharacterized protein</fullName>
    </submittedName>
</protein>
<organism evidence="2 3">
    <name type="scientific">Gordonia phthalatica</name>
    <dbReference type="NCBI Taxonomy" id="1136941"/>
    <lineage>
        <taxon>Bacteria</taxon>
        <taxon>Bacillati</taxon>
        <taxon>Actinomycetota</taxon>
        <taxon>Actinomycetes</taxon>
        <taxon>Mycobacteriales</taxon>
        <taxon>Gordoniaceae</taxon>
        <taxon>Gordonia</taxon>
    </lineage>
</organism>
<dbReference type="Proteomes" id="UP000063789">
    <property type="component" value="Chromosome"/>
</dbReference>